<dbReference type="GO" id="GO:0051301">
    <property type="term" value="P:cell division"/>
    <property type="evidence" value="ECO:0007669"/>
    <property type="project" value="UniProtKB-KW"/>
</dbReference>
<gene>
    <name evidence="7" type="primary">ftsL</name>
    <name evidence="10" type="ORF">ABID28_001461</name>
</gene>
<keyword evidence="4 7" id="KW-1133">Transmembrane helix</keyword>
<dbReference type="InterPro" id="IPR007060">
    <property type="entry name" value="FtsL/DivIC"/>
</dbReference>
<accession>A0ABV2JGB3</accession>
<evidence type="ECO:0000256" key="8">
    <source>
        <dbReference type="NCBIfam" id="TIGR02209"/>
    </source>
</evidence>
<keyword evidence="2 7" id="KW-0132">Cell division</keyword>
<proteinExistence type="inferred from homology"/>
<evidence type="ECO:0000256" key="1">
    <source>
        <dbReference type="ARBA" id="ARBA00022475"/>
    </source>
</evidence>
<dbReference type="Proteomes" id="UP001549037">
    <property type="component" value="Unassembled WGS sequence"/>
</dbReference>
<keyword evidence="6 7" id="KW-0131">Cell cycle</keyword>
<evidence type="ECO:0000256" key="9">
    <source>
        <dbReference type="SAM" id="Coils"/>
    </source>
</evidence>
<dbReference type="RefSeq" id="WP_354369457.1">
    <property type="nucleotide sequence ID" value="NZ_JBEPLN010000026.1"/>
</dbReference>
<name>A0ABV2JGB3_9STRE</name>
<comment type="function">
    <text evidence="7">Essential cell division protein.</text>
</comment>
<evidence type="ECO:0000256" key="4">
    <source>
        <dbReference type="ARBA" id="ARBA00022989"/>
    </source>
</evidence>
<dbReference type="NCBIfam" id="TIGR02209">
    <property type="entry name" value="ftsL_broad"/>
    <property type="match status" value="1"/>
</dbReference>
<comment type="subcellular location">
    <subcellularLocation>
        <location evidence="7">Cell membrane</location>
        <topology evidence="7">Single-pass type II membrane protein</topology>
    </subcellularLocation>
    <text evidence="7">Localizes to the division septum where it forms a ring structure.</text>
</comment>
<reference evidence="10 11" key="1">
    <citation type="submission" date="2024-06" db="EMBL/GenBank/DDBJ databases">
        <title>Genomic Encyclopedia of Type Strains, Phase IV (KMG-IV): sequencing the most valuable type-strain genomes for metagenomic binning, comparative biology and taxonomic classification.</title>
        <authorList>
            <person name="Goeker M."/>
        </authorList>
    </citation>
    <scope>NUCLEOTIDE SEQUENCE [LARGE SCALE GENOMIC DNA]</scope>
    <source>
        <strain evidence="10 11">DSM 28302</strain>
    </source>
</reference>
<evidence type="ECO:0000256" key="5">
    <source>
        <dbReference type="ARBA" id="ARBA00023136"/>
    </source>
</evidence>
<dbReference type="HAMAP" id="MF_00910">
    <property type="entry name" value="FtsL"/>
    <property type="match status" value="1"/>
</dbReference>
<comment type="similarity">
    <text evidence="7">Belongs to the FtsL family.</text>
</comment>
<dbReference type="InterPro" id="IPR011922">
    <property type="entry name" value="Cell_div_FtsL"/>
</dbReference>
<evidence type="ECO:0000256" key="6">
    <source>
        <dbReference type="ARBA" id="ARBA00023306"/>
    </source>
</evidence>
<keyword evidence="9" id="KW-0175">Coiled coil</keyword>
<evidence type="ECO:0000256" key="7">
    <source>
        <dbReference type="HAMAP-Rule" id="MF_00910"/>
    </source>
</evidence>
<dbReference type="Pfam" id="PF04977">
    <property type="entry name" value="DivIC"/>
    <property type="match status" value="1"/>
</dbReference>
<feature type="transmembrane region" description="Helical" evidence="7">
    <location>
        <begin position="31"/>
        <end position="50"/>
    </location>
</feature>
<keyword evidence="3 7" id="KW-0812">Transmembrane</keyword>
<feature type="coiled-coil region" evidence="9">
    <location>
        <begin position="54"/>
        <end position="88"/>
    </location>
</feature>
<evidence type="ECO:0000256" key="3">
    <source>
        <dbReference type="ARBA" id="ARBA00022692"/>
    </source>
</evidence>
<keyword evidence="5 7" id="KW-0472">Membrane</keyword>
<protein>
    <recommendedName>
        <fullName evidence="7 8">Cell division protein FtsL</fullName>
    </recommendedName>
</protein>
<evidence type="ECO:0000256" key="2">
    <source>
        <dbReference type="ARBA" id="ARBA00022618"/>
    </source>
</evidence>
<comment type="caution">
    <text evidence="10">The sequence shown here is derived from an EMBL/GenBank/DDBJ whole genome shotgun (WGS) entry which is preliminary data.</text>
</comment>
<dbReference type="EMBL" id="JBEPLN010000026">
    <property type="protein sequence ID" value="MET3634802.1"/>
    <property type="molecule type" value="Genomic_DNA"/>
</dbReference>
<evidence type="ECO:0000313" key="10">
    <source>
        <dbReference type="EMBL" id="MET3634802.1"/>
    </source>
</evidence>
<sequence>MSRINKNERQNQAVLRVIERRVKTFSRVEKSFYGAIVLTAITLAVSVIYLQSRNLQLQQEITSLNSQISDQQTEVNNAKQEINELSRYDRIAQIANQAGLSVQNDNIQKVE</sequence>
<evidence type="ECO:0000313" key="11">
    <source>
        <dbReference type="Proteomes" id="UP001549037"/>
    </source>
</evidence>
<keyword evidence="1 7" id="KW-1003">Cell membrane</keyword>
<organism evidence="10 11">
    <name type="scientific">Streptococcus porcorum</name>
    <dbReference type="NCBI Taxonomy" id="701526"/>
    <lineage>
        <taxon>Bacteria</taxon>
        <taxon>Bacillati</taxon>
        <taxon>Bacillota</taxon>
        <taxon>Bacilli</taxon>
        <taxon>Lactobacillales</taxon>
        <taxon>Streptococcaceae</taxon>
        <taxon>Streptococcus</taxon>
    </lineage>
</organism>
<keyword evidence="11" id="KW-1185">Reference proteome</keyword>